<dbReference type="InterPro" id="IPR050661">
    <property type="entry name" value="BglG_antiterminators"/>
</dbReference>
<comment type="caution">
    <text evidence="3">The sequence shown here is derived from an EMBL/GenBank/DDBJ whole genome shotgun (WGS) entry which is preliminary data.</text>
</comment>
<dbReference type="eggNOG" id="COG3711">
    <property type="taxonomic scope" value="Bacteria"/>
</dbReference>
<dbReference type="PATRIC" id="fig|679201.3.peg.856"/>
<dbReference type="SMART" id="SM01061">
    <property type="entry name" value="CAT_RBD"/>
    <property type="match status" value="1"/>
</dbReference>
<dbReference type="SUPFAM" id="SSF63520">
    <property type="entry name" value="PTS-regulatory domain, PRD"/>
    <property type="match status" value="2"/>
</dbReference>
<dbReference type="PROSITE" id="PS51372">
    <property type="entry name" value="PRD_2"/>
    <property type="match status" value="2"/>
</dbReference>
<reference evidence="3 4" key="1">
    <citation type="submission" date="2011-08" db="EMBL/GenBank/DDBJ databases">
        <title>The Genome Sequence of Selenomonas infelix ATCC 43532.</title>
        <authorList>
            <consortium name="The Broad Institute Genome Sequencing Platform"/>
            <person name="Earl A."/>
            <person name="Ward D."/>
            <person name="Feldgarden M."/>
            <person name="Gevers D."/>
            <person name="Izard J."/>
            <person name="Blanton J.M."/>
            <person name="Baranova O.V."/>
            <person name="Dewhirst F.E."/>
            <person name="Young S.K."/>
            <person name="Zeng Q."/>
            <person name="Gargeya S."/>
            <person name="Fitzgerald M."/>
            <person name="Haas B."/>
            <person name="Abouelleil A."/>
            <person name="Alvarado L."/>
            <person name="Arachchi H.M."/>
            <person name="Berlin A."/>
            <person name="Brown A."/>
            <person name="Chapman S.B."/>
            <person name="Chen Z."/>
            <person name="Dunbar C."/>
            <person name="Freedman E."/>
            <person name="Gearin G."/>
            <person name="Gellesch M."/>
            <person name="Goldberg J."/>
            <person name="Griggs A."/>
            <person name="Gujja S."/>
            <person name="Heiman D."/>
            <person name="Howarth C."/>
            <person name="Larson L."/>
            <person name="Lui A."/>
            <person name="MacDonald P.J.P."/>
            <person name="Montmayeur A."/>
            <person name="Murphy C."/>
            <person name="Neiman D."/>
            <person name="Pearson M."/>
            <person name="Priest M."/>
            <person name="Roberts A."/>
            <person name="Saif S."/>
            <person name="Shea T."/>
            <person name="Shenoy N."/>
            <person name="Sisk P."/>
            <person name="Stolte C."/>
            <person name="Sykes S."/>
            <person name="Wortman J."/>
            <person name="Nusbaum C."/>
            <person name="Birren B."/>
        </authorList>
    </citation>
    <scope>NUCLEOTIDE SEQUENCE [LARGE SCALE GENOMIC DNA]</scope>
    <source>
        <strain evidence="3 4">ATCC 43532</strain>
    </source>
</reference>
<evidence type="ECO:0000313" key="3">
    <source>
        <dbReference type="EMBL" id="EHG21431.1"/>
    </source>
</evidence>
<dbReference type="Gene3D" id="1.10.1790.10">
    <property type="entry name" value="PRD domain"/>
    <property type="match status" value="2"/>
</dbReference>
<feature type="domain" description="PRD" evidence="2">
    <location>
        <begin position="171"/>
        <end position="276"/>
    </location>
</feature>
<dbReference type="InterPro" id="IPR036650">
    <property type="entry name" value="CAT_RNA-bd_dom_sf"/>
</dbReference>
<dbReference type="RefSeq" id="WP_006692298.1">
    <property type="nucleotide sequence ID" value="NZ_JH376798.1"/>
</dbReference>
<dbReference type="InterPro" id="IPR004341">
    <property type="entry name" value="CAT_RNA-bd_dom"/>
</dbReference>
<dbReference type="EMBL" id="ACZM01000007">
    <property type="protein sequence ID" value="EHG21431.1"/>
    <property type="molecule type" value="Genomic_DNA"/>
</dbReference>
<dbReference type="InterPro" id="IPR036634">
    <property type="entry name" value="PRD_sf"/>
</dbReference>
<protein>
    <recommendedName>
        <fullName evidence="2">PRD domain-containing protein</fullName>
    </recommendedName>
</protein>
<evidence type="ECO:0000313" key="4">
    <source>
        <dbReference type="Proteomes" id="UP000004129"/>
    </source>
</evidence>
<accession>G5GN94</accession>
<keyword evidence="4" id="KW-1185">Reference proteome</keyword>
<feature type="domain" description="PRD" evidence="2">
    <location>
        <begin position="65"/>
        <end position="170"/>
    </location>
</feature>
<dbReference type="SUPFAM" id="SSF50151">
    <property type="entry name" value="SacY-like RNA-binding domain"/>
    <property type="match status" value="1"/>
</dbReference>
<proteinExistence type="predicted"/>
<dbReference type="STRING" id="679201.HMPREF9334_00848"/>
<sequence>MKILRVYSNNVVLASDEGGAEVVAIGKGLGFGAHVGDTIAETAVEKLFVLKDKQVQNRLGEIIGDLPSVYLEIAGDILKVIQDEAGRPLDEAIYLTLTDHISVSLAREKAGVRCVNPLLPEIRLLYPEEFRLAQLAVPIIRRFLDVTISEDEIGFITLHIVNAYMNHRMVDTMKVTRMIRDILAIIEAAFPEAYRKKGLPYDRLLRHLQLFLWTLVTAETVVQEKSYFYTWGKSEHKDAYACVQQIAAYLEEETGKKITNGEQGYLLLHLVNLIHS</sequence>
<dbReference type="PANTHER" id="PTHR30185:SF15">
    <property type="entry name" value="CRYPTIC BETA-GLUCOSIDE BGL OPERON ANTITERMINATOR"/>
    <property type="match status" value="1"/>
</dbReference>
<dbReference type="GO" id="GO:0003723">
    <property type="term" value="F:RNA binding"/>
    <property type="evidence" value="ECO:0007669"/>
    <property type="project" value="InterPro"/>
</dbReference>
<organism evidence="3 4">
    <name type="scientific">Selenomonas infelix ATCC 43532</name>
    <dbReference type="NCBI Taxonomy" id="679201"/>
    <lineage>
        <taxon>Bacteria</taxon>
        <taxon>Bacillati</taxon>
        <taxon>Bacillota</taxon>
        <taxon>Negativicutes</taxon>
        <taxon>Selenomonadales</taxon>
        <taxon>Selenomonadaceae</taxon>
        <taxon>Selenomonas</taxon>
    </lineage>
</organism>
<dbReference type="HOGENOM" id="CLU_078802_0_0_9"/>
<dbReference type="PANTHER" id="PTHR30185">
    <property type="entry name" value="CRYPTIC BETA-GLUCOSIDE BGL OPERON ANTITERMINATOR"/>
    <property type="match status" value="1"/>
</dbReference>
<keyword evidence="1" id="KW-0677">Repeat</keyword>
<dbReference type="GO" id="GO:0006355">
    <property type="term" value="P:regulation of DNA-templated transcription"/>
    <property type="evidence" value="ECO:0007669"/>
    <property type="project" value="InterPro"/>
</dbReference>
<dbReference type="Pfam" id="PF03123">
    <property type="entry name" value="CAT_RBD"/>
    <property type="match status" value="1"/>
</dbReference>
<dbReference type="AlphaFoldDB" id="G5GN94"/>
<evidence type="ECO:0000256" key="1">
    <source>
        <dbReference type="ARBA" id="ARBA00022737"/>
    </source>
</evidence>
<dbReference type="Pfam" id="PF00874">
    <property type="entry name" value="PRD"/>
    <property type="match status" value="2"/>
</dbReference>
<dbReference type="Proteomes" id="UP000004129">
    <property type="component" value="Unassembled WGS sequence"/>
</dbReference>
<name>G5GN94_9FIRM</name>
<dbReference type="OrthoDB" id="3175596at2"/>
<dbReference type="InterPro" id="IPR011608">
    <property type="entry name" value="PRD"/>
</dbReference>
<dbReference type="Gene3D" id="2.30.24.10">
    <property type="entry name" value="CAT RNA-binding domain"/>
    <property type="match status" value="1"/>
</dbReference>
<evidence type="ECO:0000259" key="2">
    <source>
        <dbReference type="PROSITE" id="PS51372"/>
    </source>
</evidence>
<gene>
    <name evidence="3" type="ORF">HMPREF9334_00848</name>
</gene>